<dbReference type="SUPFAM" id="SSF56801">
    <property type="entry name" value="Acetyl-CoA synthetase-like"/>
    <property type="match status" value="1"/>
</dbReference>
<dbReference type="Pfam" id="PF13193">
    <property type="entry name" value="AMP-binding_C"/>
    <property type="match status" value="1"/>
</dbReference>
<organism evidence="4 5">
    <name type="scientific">Prosthecobacter vanneervenii</name>
    <dbReference type="NCBI Taxonomy" id="48466"/>
    <lineage>
        <taxon>Bacteria</taxon>
        <taxon>Pseudomonadati</taxon>
        <taxon>Verrucomicrobiota</taxon>
        <taxon>Verrucomicrobiia</taxon>
        <taxon>Verrucomicrobiales</taxon>
        <taxon>Verrucomicrobiaceae</taxon>
        <taxon>Prosthecobacter</taxon>
    </lineage>
</organism>
<reference evidence="4 5" key="1">
    <citation type="submission" date="2020-08" db="EMBL/GenBank/DDBJ databases">
        <title>Genomic Encyclopedia of Type Strains, Phase IV (KMG-IV): sequencing the most valuable type-strain genomes for metagenomic binning, comparative biology and taxonomic classification.</title>
        <authorList>
            <person name="Goeker M."/>
        </authorList>
    </citation>
    <scope>NUCLEOTIDE SEQUENCE [LARGE SCALE GENOMIC DNA]</scope>
    <source>
        <strain evidence="4 5">DSM 12252</strain>
    </source>
</reference>
<protein>
    <submittedName>
        <fullName evidence="4">Long-chain acyl-CoA synthetase</fullName>
        <ecNumber evidence="4">6.2.1.3</ecNumber>
    </submittedName>
</protein>
<dbReference type="EMBL" id="JACHIG010000005">
    <property type="protein sequence ID" value="MBB5033292.1"/>
    <property type="molecule type" value="Genomic_DNA"/>
</dbReference>
<dbReference type="InterPro" id="IPR042099">
    <property type="entry name" value="ANL_N_sf"/>
</dbReference>
<dbReference type="Gene3D" id="3.30.300.30">
    <property type="match status" value="1"/>
</dbReference>
<dbReference type="PANTHER" id="PTHR43201:SF8">
    <property type="entry name" value="ACYL-COA SYNTHETASE FAMILY MEMBER 3"/>
    <property type="match status" value="1"/>
</dbReference>
<gene>
    <name evidence="4" type="ORF">HNQ65_002875</name>
</gene>
<dbReference type="InterPro" id="IPR025110">
    <property type="entry name" value="AMP-bd_C"/>
</dbReference>
<dbReference type="InterPro" id="IPR020845">
    <property type="entry name" value="AMP-binding_CS"/>
</dbReference>
<dbReference type="GO" id="GO:0004467">
    <property type="term" value="F:long-chain fatty acid-CoA ligase activity"/>
    <property type="evidence" value="ECO:0007669"/>
    <property type="project" value="UniProtKB-EC"/>
</dbReference>
<dbReference type="EC" id="6.2.1.3" evidence="4"/>
<feature type="domain" description="AMP-dependent synthetase/ligase" evidence="2">
    <location>
        <begin position="9"/>
        <end position="326"/>
    </location>
</feature>
<evidence type="ECO:0000259" key="2">
    <source>
        <dbReference type="Pfam" id="PF00501"/>
    </source>
</evidence>
<keyword evidence="5" id="KW-1185">Reference proteome</keyword>
<evidence type="ECO:0000313" key="5">
    <source>
        <dbReference type="Proteomes" id="UP000590740"/>
    </source>
</evidence>
<comment type="caution">
    <text evidence="4">The sequence shown here is derived from an EMBL/GenBank/DDBJ whole genome shotgun (WGS) entry which is preliminary data.</text>
</comment>
<dbReference type="PROSITE" id="PS00455">
    <property type="entry name" value="AMP_BINDING"/>
    <property type="match status" value="1"/>
</dbReference>
<dbReference type="GO" id="GO:0031956">
    <property type="term" value="F:medium-chain fatty acid-CoA ligase activity"/>
    <property type="evidence" value="ECO:0007669"/>
    <property type="project" value="TreeGrafter"/>
</dbReference>
<dbReference type="Proteomes" id="UP000590740">
    <property type="component" value="Unassembled WGS sequence"/>
</dbReference>
<evidence type="ECO:0000313" key="4">
    <source>
        <dbReference type="EMBL" id="MBB5033292.1"/>
    </source>
</evidence>
<dbReference type="Pfam" id="PF00501">
    <property type="entry name" value="AMP-binding"/>
    <property type="match status" value="1"/>
</dbReference>
<name>A0A7W7YBR8_9BACT</name>
<dbReference type="PANTHER" id="PTHR43201">
    <property type="entry name" value="ACYL-COA SYNTHETASE"/>
    <property type="match status" value="1"/>
</dbReference>
<sequence length="456" mass="49578">MNIVDLIFARSNATHPAVVSPELQLTYGDLQTRMNAYAKRLSEDASWPQKERPRIGLNAPSSADYIVVALSILQQNACFVPIPNELTTAERAQLARSTALDAIVHAQNAEEWRIESVTHEAPPAFDEAALAALNPAFIRFSSGTTGASKGIVISHETLLARITAANEGLRIGPDDRVLWVLPMAHHFAVSIILYLYYGATTILAPASDPKVMIEMMHEQTATVMYGSPYHYTMLSGQPDAARLGTLRLAVSTAFALTQEVADLFATKTGLHLTQGMGIIEAGLPILNLQHAKDKPTSIGQPLPAFEVKLDDGELMLRGPGIFDAYLTPWQPREAVLKEGWFATGDIAEADEDGCYYLRGRVRSVINVGGLKCFPEEVEAVLCSHPGVKAARVSARAHPALGAMPAADIIPQDASSPPPVVELRKLCQERLSAYKVPLFYTFVTELPLTASGKLRRY</sequence>
<evidence type="ECO:0000259" key="3">
    <source>
        <dbReference type="Pfam" id="PF13193"/>
    </source>
</evidence>
<proteinExistence type="inferred from homology"/>
<keyword evidence="4" id="KW-0436">Ligase</keyword>
<accession>A0A7W7YBR8</accession>
<comment type="similarity">
    <text evidence="1">Belongs to the ATP-dependent AMP-binding enzyme family.</text>
</comment>
<dbReference type="InterPro" id="IPR045851">
    <property type="entry name" value="AMP-bd_C_sf"/>
</dbReference>
<dbReference type="InterPro" id="IPR000873">
    <property type="entry name" value="AMP-dep_synth/lig_dom"/>
</dbReference>
<dbReference type="Gene3D" id="3.40.50.12780">
    <property type="entry name" value="N-terminal domain of ligase-like"/>
    <property type="match status" value="1"/>
</dbReference>
<feature type="domain" description="AMP-binding enzyme C-terminal" evidence="3">
    <location>
        <begin position="376"/>
        <end position="452"/>
    </location>
</feature>
<dbReference type="RefSeq" id="WP_184340202.1">
    <property type="nucleotide sequence ID" value="NZ_JACHIG010000005.1"/>
</dbReference>
<evidence type="ECO:0000256" key="1">
    <source>
        <dbReference type="ARBA" id="ARBA00006432"/>
    </source>
</evidence>
<dbReference type="AlphaFoldDB" id="A0A7W7YBR8"/>